<organism evidence="4 6">
    <name type="scientific">Pseudomonas brassicae</name>
    <dbReference type="NCBI Taxonomy" id="2708063"/>
    <lineage>
        <taxon>Bacteria</taxon>
        <taxon>Pseudomonadati</taxon>
        <taxon>Pseudomonadota</taxon>
        <taxon>Gammaproteobacteria</taxon>
        <taxon>Pseudomonadales</taxon>
        <taxon>Pseudomonadaceae</taxon>
        <taxon>Pseudomonas</taxon>
    </lineage>
</organism>
<evidence type="ECO:0000313" key="3">
    <source>
        <dbReference type="EMBL" id="NER59959.1"/>
    </source>
</evidence>
<dbReference type="Pfam" id="PF25023">
    <property type="entry name" value="TEN_YD-shell"/>
    <property type="match status" value="1"/>
</dbReference>
<dbReference type="PANTHER" id="PTHR32305:SF15">
    <property type="entry name" value="PROTEIN RHSA-RELATED"/>
    <property type="match status" value="1"/>
</dbReference>
<comment type="caution">
    <text evidence="4">The sequence shown here is derived from an EMBL/GenBank/DDBJ whole genome shotgun (WGS) entry which is preliminary data.</text>
</comment>
<evidence type="ECO:0000259" key="2">
    <source>
        <dbReference type="Pfam" id="PF25023"/>
    </source>
</evidence>
<dbReference type="Gene3D" id="2.180.10.10">
    <property type="entry name" value="RHS repeat-associated core"/>
    <property type="match status" value="2"/>
</dbReference>
<evidence type="ECO:0000313" key="5">
    <source>
        <dbReference type="Proteomes" id="UP000480410"/>
    </source>
</evidence>
<dbReference type="PANTHER" id="PTHR32305">
    <property type="match status" value="1"/>
</dbReference>
<gene>
    <name evidence="3" type="ORF">G3435_08215</name>
    <name evidence="4" type="ORF">G3436_01610</name>
</gene>
<reference evidence="5 6" key="1">
    <citation type="submission" date="2020-02" db="EMBL/GenBank/DDBJ databases">
        <title>Broccoli isolated Pseudomonas sp.</title>
        <authorList>
            <person name="Fujikawa T."/>
            <person name="Sawada H."/>
        </authorList>
    </citation>
    <scope>NUCLEOTIDE SEQUENCE [LARGE SCALE GENOMIC DNA]</scope>
    <source>
        <strain evidence="4 6">MAFF212427</strain>
        <strain evidence="3 5">MAFF212428</strain>
    </source>
</reference>
<evidence type="ECO:0000313" key="4">
    <source>
        <dbReference type="EMBL" id="NER62837.1"/>
    </source>
</evidence>
<dbReference type="AlphaFoldDB" id="A0A6B3NTI4"/>
<feature type="domain" description="Teneurin-like YD-shell" evidence="2">
    <location>
        <begin position="571"/>
        <end position="702"/>
    </location>
</feature>
<sequence>MHKGQITYNNTLWSVGSLAKRTAPDGSSETFKWQRRELSGAKEKLYELGIVSDSKIWAADLQEYVAERNGTLYTTQYSNYDAFGNPGTRTESGPNGGSRVTTLTYFNDPVKWIIGRPKDETSPARSVTRTLDANGKVLSLTRDGVSTHYTYDSQGNLASQLMPGNRLYTYSNYKRDIAQNETQPEGITLSREVDSAGNIITQTNGAAHTTRYTYDGLNRVTSITPPLGTATTIVYTSNRKTATQGGLVETTEYDPFGRVTRVTRGGITTLYEYDALGRRTFVSHPDASTGTRYRYDVLDRVTQQSNADGTVQNTVYGPATKTITDERGQTTTFTYRAYGDPEQLYLIAVAAPDASASLVLTRDSRDQISTVTQGGFTRSYTYSSAGYLVSISNPETGVTLYGRDIAGNMITRTVGASGTTRYTYDGQNRLRSTVYADNTPAISNTYDKTGKLLTSAAAGGNRSFAYDAAGNLIQETLALDGKTFTAMYAYNGLNQLSSITYPQSGRVVRYTPDVLGRPTTVSGFIDAISYWPSGLVRQLAYANGTVSSYGQDARLWPAHFSTRNAAGAMYLDSSYTYDGSGNLATIRDTTDSSFNRTLGYDAINRLSTVAGFWGEGHITYSGDGNILQQTLGQSSLAYHYDSHNRLSTVSGLRAGTYDYDAYGNVSSSTGNTYTYDSVPNLVCINCAIPQSKVEYRYDALNLRSSVTTAGVKVYEMHDSKGKPLIELEEGRLTEYIYLGDKRIAQEVTP</sequence>
<dbReference type="NCBIfam" id="TIGR01643">
    <property type="entry name" value="YD_repeat_2x"/>
    <property type="match status" value="4"/>
</dbReference>
<accession>A0A6B3NTI4</accession>
<dbReference type="Proteomes" id="UP000480410">
    <property type="component" value="Unassembled WGS sequence"/>
</dbReference>
<dbReference type="InterPro" id="IPR056823">
    <property type="entry name" value="TEN-like_YD-shell"/>
</dbReference>
<dbReference type="InterPro" id="IPR050708">
    <property type="entry name" value="T6SS_VgrG/RHS"/>
</dbReference>
<keyword evidence="6" id="KW-1185">Reference proteome</keyword>
<evidence type="ECO:0000313" key="6">
    <source>
        <dbReference type="Proteomes" id="UP000482634"/>
    </source>
</evidence>
<dbReference type="EMBL" id="JAAHBU010000014">
    <property type="protein sequence ID" value="NER62837.1"/>
    <property type="molecule type" value="Genomic_DNA"/>
</dbReference>
<evidence type="ECO:0000256" key="1">
    <source>
        <dbReference type="ARBA" id="ARBA00022737"/>
    </source>
</evidence>
<keyword evidence="1" id="KW-0677">Repeat</keyword>
<dbReference type="InterPro" id="IPR006530">
    <property type="entry name" value="YD"/>
</dbReference>
<accession>A0A6M0CWV3</accession>
<proteinExistence type="predicted"/>
<dbReference type="EMBL" id="JAAHBV010000157">
    <property type="protein sequence ID" value="NER59959.1"/>
    <property type="molecule type" value="Genomic_DNA"/>
</dbReference>
<name>A0A6B3NTI4_9PSED</name>
<dbReference type="InterPro" id="IPR031325">
    <property type="entry name" value="RHS_repeat"/>
</dbReference>
<dbReference type="Pfam" id="PF05593">
    <property type="entry name" value="RHS_repeat"/>
    <property type="match status" value="5"/>
</dbReference>
<protein>
    <submittedName>
        <fullName evidence="4">RHS repeat protein</fullName>
    </submittedName>
</protein>
<dbReference type="Proteomes" id="UP000482634">
    <property type="component" value="Unassembled WGS sequence"/>
</dbReference>